<dbReference type="SMART" id="SM00421">
    <property type="entry name" value="HTH_LUXR"/>
    <property type="match status" value="1"/>
</dbReference>
<sequence length="231" mass="24545">MSNAPTTTAPTGTGPIRVLLADDQESIRSAFRMVLDAQPDIQVVGEAADGGAAVELARRLRPDVVLADIRMPRVDGLELTRLLAGPDVAVPLRVVVVTTFDLDEYVHAALRNGAAGFLLKRSGPTLLIEAVRAAAVGDTLISPQVTVRLLRELTAGPTATDPDEGAEPLTDREREIVTLLAGGCTNAEIAAQLFIATGTVKNHVASVQRKLRVRNRVGIAAWAWEHGVCRP</sequence>
<keyword evidence="4" id="KW-0804">Transcription</keyword>
<dbReference type="InterPro" id="IPR016032">
    <property type="entry name" value="Sig_transdc_resp-reg_C-effctor"/>
</dbReference>
<evidence type="ECO:0000256" key="2">
    <source>
        <dbReference type="ARBA" id="ARBA00023015"/>
    </source>
</evidence>
<gene>
    <name evidence="8" type="ORF">AOB60_06940</name>
</gene>
<dbReference type="GO" id="GO:0003677">
    <property type="term" value="F:DNA binding"/>
    <property type="evidence" value="ECO:0007669"/>
    <property type="project" value="UniProtKB-KW"/>
</dbReference>
<keyword evidence="9" id="KW-1185">Reference proteome</keyword>
<evidence type="ECO:0000256" key="5">
    <source>
        <dbReference type="PROSITE-ProRule" id="PRU00169"/>
    </source>
</evidence>
<proteinExistence type="predicted"/>
<dbReference type="InterPro" id="IPR000792">
    <property type="entry name" value="Tscrpt_reg_LuxR_C"/>
</dbReference>
<feature type="domain" description="HTH luxR-type" evidence="6">
    <location>
        <begin position="162"/>
        <end position="227"/>
    </location>
</feature>
<dbReference type="SUPFAM" id="SSF52172">
    <property type="entry name" value="CheY-like"/>
    <property type="match status" value="1"/>
</dbReference>
<dbReference type="RefSeq" id="WP_073449557.1">
    <property type="nucleotide sequence ID" value="NZ_LJSN01000002.1"/>
</dbReference>
<dbReference type="InterPro" id="IPR058245">
    <property type="entry name" value="NreC/VraR/RcsB-like_REC"/>
</dbReference>
<dbReference type="SUPFAM" id="SSF46894">
    <property type="entry name" value="C-terminal effector domain of the bipartite response regulators"/>
    <property type="match status" value="1"/>
</dbReference>
<dbReference type="AlphaFoldDB" id="A0A2N8PHV3"/>
<keyword evidence="3" id="KW-0238">DNA-binding</keyword>
<dbReference type="GO" id="GO:0000160">
    <property type="term" value="P:phosphorelay signal transduction system"/>
    <property type="evidence" value="ECO:0007669"/>
    <property type="project" value="InterPro"/>
</dbReference>
<dbReference type="Gene3D" id="3.40.50.2300">
    <property type="match status" value="1"/>
</dbReference>
<evidence type="ECO:0000256" key="4">
    <source>
        <dbReference type="ARBA" id="ARBA00023163"/>
    </source>
</evidence>
<dbReference type="PROSITE" id="PS00622">
    <property type="entry name" value="HTH_LUXR_1"/>
    <property type="match status" value="1"/>
</dbReference>
<dbReference type="InterPro" id="IPR011006">
    <property type="entry name" value="CheY-like_superfamily"/>
</dbReference>
<feature type="modified residue" description="4-aspartylphosphate" evidence="5">
    <location>
        <position position="68"/>
    </location>
</feature>
<dbReference type="EMBL" id="LJSN01000002">
    <property type="protein sequence ID" value="PNE40599.1"/>
    <property type="molecule type" value="Genomic_DNA"/>
</dbReference>
<name>A0A2N8PHV3_STRNR</name>
<keyword evidence="2" id="KW-0805">Transcription regulation</keyword>
<dbReference type="CDD" id="cd06170">
    <property type="entry name" value="LuxR_C_like"/>
    <property type="match status" value="1"/>
</dbReference>
<organism evidence="8 9">
    <name type="scientific">Streptomyces noursei</name>
    <name type="common">Streptomyces albulus</name>
    <dbReference type="NCBI Taxonomy" id="1971"/>
    <lineage>
        <taxon>Bacteria</taxon>
        <taxon>Bacillati</taxon>
        <taxon>Actinomycetota</taxon>
        <taxon>Actinomycetes</taxon>
        <taxon>Kitasatosporales</taxon>
        <taxon>Streptomycetaceae</taxon>
        <taxon>Streptomyces</taxon>
    </lineage>
</organism>
<dbReference type="PRINTS" id="PR00038">
    <property type="entry name" value="HTHLUXR"/>
</dbReference>
<evidence type="ECO:0000313" key="8">
    <source>
        <dbReference type="EMBL" id="PNE40599.1"/>
    </source>
</evidence>
<dbReference type="SMART" id="SM00448">
    <property type="entry name" value="REC"/>
    <property type="match status" value="1"/>
</dbReference>
<dbReference type="PROSITE" id="PS50043">
    <property type="entry name" value="HTH_LUXR_2"/>
    <property type="match status" value="1"/>
</dbReference>
<evidence type="ECO:0000259" key="6">
    <source>
        <dbReference type="PROSITE" id="PS50043"/>
    </source>
</evidence>
<feature type="domain" description="Response regulatory" evidence="7">
    <location>
        <begin position="17"/>
        <end position="135"/>
    </location>
</feature>
<evidence type="ECO:0000259" key="7">
    <source>
        <dbReference type="PROSITE" id="PS50110"/>
    </source>
</evidence>
<dbReference type="InterPro" id="IPR039420">
    <property type="entry name" value="WalR-like"/>
</dbReference>
<comment type="caution">
    <text evidence="8">The sequence shown here is derived from an EMBL/GenBank/DDBJ whole genome shotgun (WGS) entry which is preliminary data.</text>
</comment>
<keyword evidence="1 5" id="KW-0597">Phosphoprotein</keyword>
<evidence type="ECO:0000256" key="1">
    <source>
        <dbReference type="ARBA" id="ARBA00022553"/>
    </source>
</evidence>
<dbReference type="Pfam" id="PF00072">
    <property type="entry name" value="Response_reg"/>
    <property type="match status" value="1"/>
</dbReference>
<dbReference type="Pfam" id="PF00196">
    <property type="entry name" value="GerE"/>
    <property type="match status" value="1"/>
</dbReference>
<dbReference type="InterPro" id="IPR001789">
    <property type="entry name" value="Sig_transdc_resp-reg_receiver"/>
</dbReference>
<evidence type="ECO:0000256" key="3">
    <source>
        <dbReference type="ARBA" id="ARBA00023125"/>
    </source>
</evidence>
<evidence type="ECO:0000313" key="9">
    <source>
        <dbReference type="Proteomes" id="UP000236047"/>
    </source>
</evidence>
<dbReference type="CDD" id="cd17535">
    <property type="entry name" value="REC_NarL-like"/>
    <property type="match status" value="1"/>
</dbReference>
<accession>A0A2N8PHV3</accession>
<dbReference type="PANTHER" id="PTHR43214">
    <property type="entry name" value="TWO-COMPONENT RESPONSE REGULATOR"/>
    <property type="match status" value="1"/>
</dbReference>
<dbReference type="Proteomes" id="UP000236047">
    <property type="component" value="Unassembled WGS sequence"/>
</dbReference>
<dbReference type="GO" id="GO:0006355">
    <property type="term" value="P:regulation of DNA-templated transcription"/>
    <property type="evidence" value="ECO:0007669"/>
    <property type="project" value="InterPro"/>
</dbReference>
<reference evidence="9" key="1">
    <citation type="submission" date="2015-09" db="EMBL/GenBank/DDBJ databases">
        <authorList>
            <person name="Graham D.E."/>
            <person name="Mahan K.M."/>
            <person name="Klingeman D.M."/>
            <person name="Fida T."/>
            <person name="Giannone R.J."/>
            <person name="Hettich R.L."/>
            <person name="Parry R.J."/>
            <person name="Spain J.C."/>
        </authorList>
    </citation>
    <scope>NUCLEOTIDE SEQUENCE [LARGE SCALE GENOMIC DNA]</scope>
    <source>
        <strain evidence="9">JCM 4701</strain>
    </source>
</reference>
<protein>
    <submittedName>
        <fullName evidence="8">LuxR family transcriptional regulator</fullName>
    </submittedName>
</protein>
<dbReference type="PROSITE" id="PS50110">
    <property type="entry name" value="RESPONSE_REGULATORY"/>
    <property type="match status" value="1"/>
</dbReference>
<dbReference type="PANTHER" id="PTHR43214:SF24">
    <property type="entry name" value="TRANSCRIPTIONAL REGULATORY PROTEIN NARL-RELATED"/>
    <property type="match status" value="1"/>
</dbReference>